<dbReference type="AlphaFoldDB" id="A0AAW0RFJ8"/>
<reference evidence="1 2" key="1">
    <citation type="submission" date="2020-02" db="EMBL/GenBank/DDBJ databases">
        <title>Comparative genomics of the hypocrealean fungal genus Beauvera.</title>
        <authorList>
            <person name="Showalter D.N."/>
            <person name="Bushley K.E."/>
            <person name="Rehner S.A."/>
        </authorList>
    </citation>
    <scope>NUCLEOTIDE SEQUENCE [LARGE SCALE GENOMIC DNA]</scope>
    <source>
        <strain evidence="1 2">ARSEF4384</strain>
    </source>
</reference>
<dbReference type="Proteomes" id="UP001397290">
    <property type="component" value="Unassembled WGS sequence"/>
</dbReference>
<feature type="non-terminal residue" evidence="1">
    <location>
        <position position="1"/>
    </location>
</feature>
<evidence type="ECO:0000313" key="1">
    <source>
        <dbReference type="EMBL" id="KAK8140731.1"/>
    </source>
</evidence>
<evidence type="ECO:0000313" key="2">
    <source>
        <dbReference type="Proteomes" id="UP001397290"/>
    </source>
</evidence>
<sequence length="125" mass="13878">RTDFSSLPAWERYEIVSDFVALLGGRHSNIAHNTHNRFTEAGFVNIISRNVKLLACHLDGDPENRIAALHSILDSFVNYPYSSTLYDSSICCIISLVSTSDGVYVLNMILSRGSFGTRAAWTTAY</sequence>
<name>A0AAW0RFJ8_9HYPO</name>
<dbReference type="EMBL" id="JAAHCF010001760">
    <property type="protein sequence ID" value="KAK8140731.1"/>
    <property type="molecule type" value="Genomic_DNA"/>
</dbReference>
<gene>
    <name evidence="1" type="ORF">G3M48_002328</name>
</gene>
<comment type="caution">
    <text evidence="1">The sequence shown here is derived from an EMBL/GenBank/DDBJ whole genome shotgun (WGS) entry which is preliminary data.</text>
</comment>
<proteinExistence type="predicted"/>
<keyword evidence="2" id="KW-1185">Reference proteome</keyword>
<accession>A0AAW0RFJ8</accession>
<protein>
    <submittedName>
        <fullName evidence="1">Uncharacterized protein</fullName>
    </submittedName>
</protein>
<organism evidence="1 2">
    <name type="scientific">Beauveria asiatica</name>
    <dbReference type="NCBI Taxonomy" id="1069075"/>
    <lineage>
        <taxon>Eukaryota</taxon>
        <taxon>Fungi</taxon>
        <taxon>Dikarya</taxon>
        <taxon>Ascomycota</taxon>
        <taxon>Pezizomycotina</taxon>
        <taxon>Sordariomycetes</taxon>
        <taxon>Hypocreomycetidae</taxon>
        <taxon>Hypocreales</taxon>
        <taxon>Cordycipitaceae</taxon>
        <taxon>Beauveria</taxon>
    </lineage>
</organism>